<gene>
    <name evidence="1" type="ORF">EDD66_101361</name>
</gene>
<sequence length="195" mass="22738">MANFSVIGKVDKRILVLPLMRVCSIDGPTLLVSDDGNFRNLYHKDGDEGSISGVDIQISNSLDKMNLETNQENYKHILYVFSDPIPLEKKTELTILCNCYDRSFVKPKRRFIEEREDEIEVIFSSAYLKNIQNLLILKPEYYKYLVMTEEVKELIITKDMAICKLLTRLVSGYFNMSKPQFMKLLTRKKYETSIK</sequence>
<evidence type="ECO:0000313" key="2">
    <source>
        <dbReference type="Proteomes" id="UP000273083"/>
    </source>
</evidence>
<dbReference type="AlphaFoldDB" id="A0A3N1XYQ9"/>
<evidence type="ECO:0000313" key="1">
    <source>
        <dbReference type="EMBL" id="ROR31743.1"/>
    </source>
</evidence>
<keyword evidence="2" id="KW-1185">Reference proteome</keyword>
<name>A0A3N1XYQ9_9FIRM</name>
<dbReference type="EMBL" id="RJVG01000001">
    <property type="protein sequence ID" value="ROR31743.1"/>
    <property type="molecule type" value="Genomic_DNA"/>
</dbReference>
<reference evidence="1 2" key="1">
    <citation type="submission" date="2018-11" db="EMBL/GenBank/DDBJ databases">
        <title>Genomic Encyclopedia of Type Strains, Phase IV (KMG-IV): sequencing the most valuable type-strain genomes for metagenomic binning, comparative biology and taxonomic classification.</title>
        <authorList>
            <person name="Goeker M."/>
        </authorList>
    </citation>
    <scope>NUCLEOTIDE SEQUENCE [LARGE SCALE GENOMIC DNA]</scope>
    <source>
        <strain evidence="1 2">DSM 26537</strain>
    </source>
</reference>
<dbReference type="RefSeq" id="WP_123607832.1">
    <property type="nucleotide sequence ID" value="NZ_RJVG01000001.1"/>
</dbReference>
<organism evidence="1 2">
    <name type="scientific">Mobilisporobacter senegalensis</name>
    <dbReference type="NCBI Taxonomy" id="1329262"/>
    <lineage>
        <taxon>Bacteria</taxon>
        <taxon>Bacillati</taxon>
        <taxon>Bacillota</taxon>
        <taxon>Clostridia</taxon>
        <taxon>Lachnospirales</taxon>
        <taxon>Lachnospiraceae</taxon>
        <taxon>Mobilisporobacter</taxon>
    </lineage>
</organism>
<accession>A0A3N1XYQ9</accession>
<protein>
    <submittedName>
        <fullName evidence="1">Uncharacterized protein</fullName>
    </submittedName>
</protein>
<dbReference type="OrthoDB" id="2081725at2"/>
<proteinExistence type="predicted"/>
<comment type="caution">
    <text evidence="1">The sequence shown here is derived from an EMBL/GenBank/DDBJ whole genome shotgun (WGS) entry which is preliminary data.</text>
</comment>
<dbReference type="Proteomes" id="UP000273083">
    <property type="component" value="Unassembled WGS sequence"/>
</dbReference>